<dbReference type="PANTHER" id="PTHR43464">
    <property type="entry name" value="METHYLTRANSFERASE"/>
    <property type="match status" value="1"/>
</dbReference>
<evidence type="ECO:0000256" key="2">
    <source>
        <dbReference type="ARBA" id="ARBA00022679"/>
    </source>
</evidence>
<dbReference type="GO" id="GO:0008168">
    <property type="term" value="F:methyltransferase activity"/>
    <property type="evidence" value="ECO:0007669"/>
    <property type="project" value="UniProtKB-KW"/>
</dbReference>
<name>A0A4Z0M4F9_9GAMM</name>
<dbReference type="InterPro" id="IPR029063">
    <property type="entry name" value="SAM-dependent_MTases_sf"/>
</dbReference>
<dbReference type="SUPFAM" id="SSF53335">
    <property type="entry name" value="S-adenosyl-L-methionine-dependent methyltransferases"/>
    <property type="match status" value="1"/>
</dbReference>
<keyword evidence="6" id="KW-1185">Reference proteome</keyword>
<feature type="domain" description="Methyltransferase" evidence="4">
    <location>
        <begin position="27"/>
        <end position="121"/>
    </location>
</feature>
<accession>A0A4Z0M4F9</accession>
<dbReference type="Pfam" id="PF13649">
    <property type="entry name" value="Methyltransf_25"/>
    <property type="match status" value="1"/>
</dbReference>
<dbReference type="Gene3D" id="3.40.50.150">
    <property type="entry name" value="Vaccinia Virus protein VP39"/>
    <property type="match status" value="1"/>
</dbReference>
<gene>
    <name evidence="5" type="ORF">E4634_09365</name>
</gene>
<sequence>MLFNCPLGEEKARALVEVLDLAPGSRVLDIGCGDGEFLRRVHARWGGDCLGIDLDDAAIARASAVSGDAGPRFEVGDAGKLPVAAELDLAICIGSTHAFGSGRQAFAGALAAMPRMLRPGGQLLLGEGYWQRDPEQAYLDFIGEPVGVYNSHEENLQQAEAAGLVPLYAATSTREEWDHFEWCFRLRAERAARAAPQDEAAVARRDRVRQWNHFYRAYGCSTMGFGFYLFTQS</sequence>
<evidence type="ECO:0000313" key="5">
    <source>
        <dbReference type="EMBL" id="TGD74317.1"/>
    </source>
</evidence>
<dbReference type="RefSeq" id="WP_135443143.1">
    <property type="nucleotide sequence ID" value="NZ_SRLE01000006.1"/>
</dbReference>
<dbReference type="GO" id="GO:0032259">
    <property type="term" value="P:methylation"/>
    <property type="evidence" value="ECO:0007669"/>
    <property type="project" value="UniProtKB-KW"/>
</dbReference>
<dbReference type="AlphaFoldDB" id="A0A4Z0M4F9"/>
<dbReference type="CDD" id="cd02440">
    <property type="entry name" value="AdoMet_MTases"/>
    <property type="match status" value="1"/>
</dbReference>
<keyword evidence="1 5" id="KW-0489">Methyltransferase</keyword>
<protein>
    <submittedName>
        <fullName evidence="5">Class I SAM-dependent methyltransferase</fullName>
    </submittedName>
</protein>
<evidence type="ECO:0000259" key="4">
    <source>
        <dbReference type="Pfam" id="PF13649"/>
    </source>
</evidence>
<comment type="caution">
    <text evidence="5">The sequence shown here is derived from an EMBL/GenBank/DDBJ whole genome shotgun (WGS) entry which is preliminary data.</text>
</comment>
<keyword evidence="3" id="KW-0949">S-adenosyl-L-methionine</keyword>
<dbReference type="OrthoDB" id="9772751at2"/>
<dbReference type="InterPro" id="IPR041698">
    <property type="entry name" value="Methyltransf_25"/>
</dbReference>
<evidence type="ECO:0000256" key="3">
    <source>
        <dbReference type="ARBA" id="ARBA00022691"/>
    </source>
</evidence>
<reference evidence="5 6" key="1">
    <citation type="submission" date="2019-04" db="EMBL/GenBank/DDBJ databases">
        <title>Taxonomy of novel Haliea sp. from mangrove soil of West Coast of India.</title>
        <authorList>
            <person name="Verma A."/>
            <person name="Kumar P."/>
            <person name="Krishnamurthi S."/>
        </authorList>
    </citation>
    <scope>NUCLEOTIDE SEQUENCE [LARGE SCALE GENOMIC DNA]</scope>
    <source>
        <strain evidence="5 6">SAOS-164</strain>
    </source>
</reference>
<dbReference type="EMBL" id="SRLE01000006">
    <property type="protein sequence ID" value="TGD74317.1"/>
    <property type="molecule type" value="Genomic_DNA"/>
</dbReference>
<organism evidence="5 6">
    <name type="scientific">Mangrovimicrobium sediminis</name>
    <dbReference type="NCBI Taxonomy" id="2562682"/>
    <lineage>
        <taxon>Bacteria</taxon>
        <taxon>Pseudomonadati</taxon>
        <taxon>Pseudomonadota</taxon>
        <taxon>Gammaproteobacteria</taxon>
        <taxon>Cellvibrionales</taxon>
        <taxon>Halieaceae</taxon>
        <taxon>Mangrovimicrobium</taxon>
    </lineage>
</organism>
<evidence type="ECO:0000256" key="1">
    <source>
        <dbReference type="ARBA" id="ARBA00022603"/>
    </source>
</evidence>
<proteinExistence type="predicted"/>
<keyword evidence="2 5" id="KW-0808">Transferase</keyword>
<evidence type="ECO:0000313" key="6">
    <source>
        <dbReference type="Proteomes" id="UP000298050"/>
    </source>
</evidence>
<dbReference type="PANTHER" id="PTHR43464:SF19">
    <property type="entry name" value="UBIQUINONE BIOSYNTHESIS O-METHYLTRANSFERASE, MITOCHONDRIAL"/>
    <property type="match status" value="1"/>
</dbReference>
<dbReference type="Proteomes" id="UP000298050">
    <property type="component" value="Unassembled WGS sequence"/>
</dbReference>